<dbReference type="InterPro" id="IPR011010">
    <property type="entry name" value="DNA_brk_join_enz"/>
</dbReference>
<dbReference type="STRING" id="42354.SAMN05216333_101288"/>
<proteinExistence type="predicted"/>
<dbReference type="Proteomes" id="UP000198814">
    <property type="component" value="Unassembled WGS sequence"/>
</dbReference>
<sequence>MNVLQELGGWESEEMVSRYAHLSKPQLMQHVELVSNFLVLDDVILSHQKEKAVGD</sequence>
<name>A0A1H8JT75_9PROT</name>
<dbReference type="AlphaFoldDB" id="A0A1H8JT75"/>
<dbReference type="GO" id="GO:0003677">
    <property type="term" value="F:DNA binding"/>
    <property type="evidence" value="ECO:0007669"/>
    <property type="project" value="InterPro"/>
</dbReference>
<evidence type="ECO:0000313" key="2">
    <source>
        <dbReference type="Proteomes" id="UP000198814"/>
    </source>
</evidence>
<gene>
    <name evidence="1" type="ORF">SAMN05216333_101288</name>
</gene>
<keyword evidence="2" id="KW-1185">Reference proteome</keyword>
<protein>
    <recommendedName>
        <fullName evidence="3">Phage integrase family protein</fullName>
    </recommendedName>
</protein>
<organism evidence="1 2">
    <name type="scientific">Nitrosomonas oligotropha</name>
    <dbReference type="NCBI Taxonomy" id="42354"/>
    <lineage>
        <taxon>Bacteria</taxon>
        <taxon>Pseudomonadati</taxon>
        <taxon>Pseudomonadota</taxon>
        <taxon>Betaproteobacteria</taxon>
        <taxon>Nitrosomonadales</taxon>
        <taxon>Nitrosomonadaceae</taxon>
        <taxon>Nitrosomonas</taxon>
    </lineage>
</organism>
<dbReference type="EMBL" id="FODO01000001">
    <property type="protein sequence ID" value="SEN83506.1"/>
    <property type="molecule type" value="Genomic_DNA"/>
</dbReference>
<evidence type="ECO:0000313" key="1">
    <source>
        <dbReference type="EMBL" id="SEN83506.1"/>
    </source>
</evidence>
<evidence type="ECO:0008006" key="3">
    <source>
        <dbReference type="Google" id="ProtNLM"/>
    </source>
</evidence>
<dbReference type="RefSeq" id="WP_256206051.1">
    <property type="nucleotide sequence ID" value="NZ_FNOE01000001.1"/>
</dbReference>
<accession>A0A1H8JT75</accession>
<reference evidence="2" key="1">
    <citation type="submission" date="2016-10" db="EMBL/GenBank/DDBJ databases">
        <authorList>
            <person name="Varghese N."/>
            <person name="Submissions S."/>
        </authorList>
    </citation>
    <scope>NUCLEOTIDE SEQUENCE [LARGE SCALE GENOMIC DNA]</scope>
    <source>
        <strain evidence="2">Nm76</strain>
    </source>
</reference>
<dbReference type="SUPFAM" id="SSF56349">
    <property type="entry name" value="DNA breaking-rejoining enzymes"/>
    <property type="match status" value="1"/>
</dbReference>